<dbReference type="GO" id="GO:0001653">
    <property type="term" value="F:peptide receptor activity"/>
    <property type="evidence" value="ECO:0007669"/>
    <property type="project" value="TreeGrafter"/>
</dbReference>
<name>A0A3S0ZYE6_ELYCH</name>
<dbReference type="GO" id="GO:0007168">
    <property type="term" value="P:receptor guanylyl cyclase signaling pathway"/>
    <property type="evidence" value="ECO:0007669"/>
    <property type="project" value="TreeGrafter"/>
</dbReference>
<dbReference type="InterPro" id="IPR001245">
    <property type="entry name" value="Ser-Thr/Tyr_kinase_cat_dom"/>
</dbReference>
<dbReference type="SUPFAM" id="SSF56112">
    <property type="entry name" value="Protein kinase-like (PK-like)"/>
    <property type="match status" value="1"/>
</dbReference>
<dbReference type="EC" id="4.6.1.2" evidence="1"/>
<dbReference type="Pfam" id="PF07714">
    <property type="entry name" value="PK_Tyr_Ser-Thr"/>
    <property type="match status" value="1"/>
</dbReference>
<keyword evidence="4" id="KW-0141">cGMP biosynthesis</keyword>
<protein>
    <recommendedName>
        <fullName evidence="1">guanylate cyclase</fullName>
        <ecNumber evidence="1">4.6.1.2</ecNumber>
    </recommendedName>
</protein>
<evidence type="ECO:0000313" key="7">
    <source>
        <dbReference type="EMBL" id="RUS89121.1"/>
    </source>
</evidence>
<dbReference type="OrthoDB" id="1890790at2759"/>
<dbReference type="InterPro" id="IPR011009">
    <property type="entry name" value="Kinase-like_dom_sf"/>
</dbReference>
<evidence type="ECO:0000313" key="8">
    <source>
        <dbReference type="Proteomes" id="UP000271974"/>
    </source>
</evidence>
<dbReference type="InterPro" id="IPR050401">
    <property type="entry name" value="Cyclic_nucleotide_synthase"/>
</dbReference>
<dbReference type="PANTHER" id="PTHR11920">
    <property type="entry name" value="GUANYLYL CYCLASE"/>
    <property type="match status" value="1"/>
</dbReference>
<organism evidence="7 8">
    <name type="scientific">Elysia chlorotica</name>
    <name type="common">Eastern emerald elysia</name>
    <name type="synonym">Sea slug</name>
    <dbReference type="NCBI Taxonomy" id="188477"/>
    <lineage>
        <taxon>Eukaryota</taxon>
        <taxon>Metazoa</taxon>
        <taxon>Spiralia</taxon>
        <taxon>Lophotrochozoa</taxon>
        <taxon>Mollusca</taxon>
        <taxon>Gastropoda</taxon>
        <taxon>Heterobranchia</taxon>
        <taxon>Euthyneura</taxon>
        <taxon>Panpulmonata</taxon>
        <taxon>Sacoglossa</taxon>
        <taxon>Placobranchoidea</taxon>
        <taxon>Plakobranchidae</taxon>
        <taxon>Elysia</taxon>
    </lineage>
</organism>
<evidence type="ECO:0000256" key="5">
    <source>
        <dbReference type="SAM" id="MobiDB-lite"/>
    </source>
</evidence>
<keyword evidence="2" id="KW-0547">Nucleotide-binding</keyword>
<dbReference type="STRING" id="188477.A0A3S0ZYE6"/>
<feature type="domain" description="Protein kinase" evidence="6">
    <location>
        <begin position="1"/>
        <end position="296"/>
    </location>
</feature>
<keyword evidence="8" id="KW-1185">Reference proteome</keyword>
<comment type="caution">
    <text evidence="7">The sequence shown here is derived from an EMBL/GenBank/DDBJ whole genome shotgun (WGS) entry which is preliminary data.</text>
</comment>
<evidence type="ECO:0000256" key="3">
    <source>
        <dbReference type="ARBA" id="ARBA00023239"/>
    </source>
</evidence>
<evidence type="ECO:0000256" key="4">
    <source>
        <dbReference type="ARBA" id="ARBA00023293"/>
    </source>
</evidence>
<dbReference type="GO" id="GO:0005524">
    <property type="term" value="F:ATP binding"/>
    <property type="evidence" value="ECO:0007669"/>
    <property type="project" value="InterPro"/>
</dbReference>
<dbReference type="Gene3D" id="1.10.510.10">
    <property type="entry name" value="Transferase(Phosphotransferase) domain 1"/>
    <property type="match status" value="1"/>
</dbReference>
<sequence length="296" mass="32044">MADGSRDAQFMLHNLQGGCYVPIARSATTCPTSVDPSADLVTRCIVTREPADNQRISLQRQENSRAWIIHIDDLKVRGRSRSHISSSYMASRTSFSTESSLGQSFTEMYIYKGEDVAGKTIVIPMSKNQYGPASKRISSKGGAKQAEGQAAESVPSGAGGATKQTQVGIATTLSSGAAGGRPGLMITKPFTKEVNHGLRQLHHSLVGHHGRLKSSNVLVDNRWTCKLAHMMVPSLASPEYPNELDEDINFSSFLFTPPEVLRQPTLGIPGTKAADMFAYAIILMEILTAAYKTVRC</sequence>
<dbReference type="PROSITE" id="PS50011">
    <property type="entry name" value="PROTEIN_KINASE_DOM"/>
    <property type="match status" value="1"/>
</dbReference>
<proteinExistence type="predicted"/>
<dbReference type="Proteomes" id="UP000271974">
    <property type="component" value="Unassembled WGS sequence"/>
</dbReference>
<evidence type="ECO:0000256" key="1">
    <source>
        <dbReference type="ARBA" id="ARBA00012202"/>
    </source>
</evidence>
<feature type="region of interest" description="Disordered" evidence="5">
    <location>
        <begin position="130"/>
        <end position="163"/>
    </location>
</feature>
<dbReference type="PANTHER" id="PTHR11920:SF501">
    <property type="entry name" value="GUANYLATE CYCLASE 32E"/>
    <property type="match status" value="1"/>
</dbReference>
<gene>
    <name evidence="7" type="ORF">EGW08_003129</name>
</gene>
<evidence type="ECO:0000259" key="6">
    <source>
        <dbReference type="PROSITE" id="PS50011"/>
    </source>
</evidence>
<dbReference type="AlphaFoldDB" id="A0A3S0ZYE6"/>
<dbReference type="InterPro" id="IPR000719">
    <property type="entry name" value="Prot_kinase_dom"/>
</dbReference>
<dbReference type="GO" id="GO:0004672">
    <property type="term" value="F:protein kinase activity"/>
    <property type="evidence" value="ECO:0007669"/>
    <property type="project" value="InterPro"/>
</dbReference>
<dbReference type="GO" id="GO:0004383">
    <property type="term" value="F:guanylate cyclase activity"/>
    <property type="evidence" value="ECO:0007669"/>
    <property type="project" value="UniProtKB-EC"/>
</dbReference>
<evidence type="ECO:0000256" key="2">
    <source>
        <dbReference type="ARBA" id="ARBA00022741"/>
    </source>
</evidence>
<feature type="compositionally biased region" description="Low complexity" evidence="5">
    <location>
        <begin position="139"/>
        <end position="153"/>
    </location>
</feature>
<dbReference type="GO" id="GO:0005886">
    <property type="term" value="C:plasma membrane"/>
    <property type="evidence" value="ECO:0007669"/>
    <property type="project" value="TreeGrafter"/>
</dbReference>
<dbReference type="EMBL" id="RQTK01000065">
    <property type="protein sequence ID" value="RUS89121.1"/>
    <property type="molecule type" value="Genomic_DNA"/>
</dbReference>
<dbReference type="GO" id="GO:0004016">
    <property type="term" value="F:adenylate cyclase activity"/>
    <property type="evidence" value="ECO:0007669"/>
    <property type="project" value="TreeGrafter"/>
</dbReference>
<keyword evidence="3" id="KW-0456">Lyase</keyword>
<accession>A0A3S0ZYE6</accession>
<reference evidence="7 8" key="1">
    <citation type="submission" date="2019-01" db="EMBL/GenBank/DDBJ databases">
        <title>A draft genome assembly of the solar-powered sea slug Elysia chlorotica.</title>
        <authorList>
            <person name="Cai H."/>
            <person name="Li Q."/>
            <person name="Fang X."/>
            <person name="Li J."/>
            <person name="Curtis N.E."/>
            <person name="Altenburger A."/>
            <person name="Shibata T."/>
            <person name="Feng M."/>
            <person name="Maeda T."/>
            <person name="Schwartz J.A."/>
            <person name="Shigenobu S."/>
            <person name="Lundholm N."/>
            <person name="Nishiyama T."/>
            <person name="Yang H."/>
            <person name="Hasebe M."/>
            <person name="Li S."/>
            <person name="Pierce S.K."/>
            <person name="Wang J."/>
        </authorList>
    </citation>
    <scope>NUCLEOTIDE SEQUENCE [LARGE SCALE GENOMIC DNA]</scope>
    <source>
        <strain evidence="7">EC2010</strain>
        <tissue evidence="7">Whole organism of an adult</tissue>
    </source>
</reference>